<dbReference type="Proteomes" id="UP000770661">
    <property type="component" value="Unassembled WGS sequence"/>
</dbReference>
<dbReference type="EMBL" id="JACEEZ010020082">
    <property type="protein sequence ID" value="KAG0715040.1"/>
    <property type="molecule type" value="Genomic_DNA"/>
</dbReference>
<accession>A0A8J4Y541</accession>
<comment type="caution">
    <text evidence="2">The sequence shown here is derived from an EMBL/GenBank/DDBJ whole genome shotgun (WGS) entry which is preliminary data.</text>
</comment>
<proteinExistence type="predicted"/>
<evidence type="ECO:0000256" key="1">
    <source>
        <dbReference type="SAM" id="MobiDB-lite"/>
    </source>
</evidence>
<evidence type="ECO:0000313" key="3">
    <source>
        <dbReference type="Proteomes" id="UP000770661"/>
    </source>
</evidence>
<evidence type="ECO:0000313" key="2">
    <source>
        <dbReference type="EMBL" id="KAG0715040.1"/>
    </source>
</evidence>
<gene>
    <name evidence="2" type="ORF">GWK47_012847</name>
</gene>
<dbReference type="AlphaFoldDB" id="A0A8J4Y541"/>
<organism evidence="2 3">
    <name type="scientific">Chionoecetes opilio</name>
    <name type="common">Atlantic snow crab</name>
    <name type="synonym">Cancer opilio</name>
    <dbReference type="NCBI Taxonomy" id="41210"/>
    <lineage>
        <taxon>Eukaryota</taxon>
        <taxon>Metazoa</taxon>
        <taxon>Ecdysozoa</taxon>
        <taxon>Arthropoda</taxon>
        <taxon>Crustacea</taxon>
        <taxon>Multicrustacea</taxon>
        <taxon>Malacostraca</taxon>
        <taxon>Eumalacostraca</taxon>
        <taxon>Eucarida</taxon>
        <taxon>Decapoda</taxon>
        <taxon>Pleocyemata</taxon>
        <taxon>Brachyura</taxon>
        <taxon>Eubrachyura</taxon>
        <taxon>Majoidea</taxon>
        <taxon>Majidae</taxon>
        <taxon>Chionoecetes</taxon>
    </lineage>
</organism>
<keyword evidence="3" id="KW-1185">Reference proteome</keyword>
<protein>
    <submittedName>
        <fullName evidence="2">Uncharacterized protein</fullName>
    </submittedName>
</protein>
<reference evidence="2" key="1">
    <citation type="submission" date="2020-07" db="EMBL/GenBank/DDBJ databases">
        <title>The High-quality genome of the commercially important snow crab, Chionoecetes opilio.</title>
        <authorList>
            <person name="Jeong J.-H."/>
            <person name="Ryu S."/>
        </authorList>
    </citation>
    <scope>NUCLEOTIDE SEQUENCE</scope>
    <source>
        <strain evidence="2">MADBK_172401_WGS</strain>
        <tissue evidence="2">Digestive gland</tissue>
    </source>
</reference>
<sequence>MMDYKCRDKKKKLWEDQAALMGKSYNTIFTWYTSARDMHTKLLKTKSGSDNNKKEEEISAIMTLLPAAAARPRTDSTLKTTIEGHAGDLEAAEAACAEAGAAAMELDTPTPTSTSSRKQRHPQEDPDIPLLSTLQESVQQSGELLKDLAQHSATPSSPLLAAPSPTTSRTVFSACLKEVQDGKEGHQQGAV</sequence>
<name>A0A8J4Y541_CHIOP</name>
<feature type="region of interest" description="Disordered" evidence="1">
    <location>
        <begin position="104"/>
        <end position="128"/>
    </location>
</feature>
<dbReference type="OrthoDB" id="10665232at2759"/>